<organism evidence="1 2">
    <name type="scientific">Anaerotruncus colihominis DSM 17241</name>
    <dbReference type="NCBI Taxonomy" id="445972"/>
    <lineage>
        <taxon>Bacteria</taxon>
        <taxon>Bacillati</taxon>
        <taxon>Bacillota</taxon>
        <taxon>Clostridia</taxon>
        <taxon>Eubacteriales</taxon>
        <taxon>Oscillospiraceae</taxon>
        <taxon>Anaerotruncus</taxon>
    </lineage>
</organism>
<protein>
    <submittedName>
        <fullName evidence="1">Uncharacterized protein</fullName>
    </submittedName>
</protein>
<reference evidence="1" key="1">
    <citation type="submission" date="2007-11" db="EMBL/GenBank/DDBJ databases">
        <authorList>
            <person name="Fulton L."/>
            <person name="Clifton S."/>
            <person name="Fulton B."/>
            <person name="Xu J."/>
            <person name="Minx P."/>
            <person name="Pepin K.H."/>
            <person name="Johnson M."/>
            <person name="Thiruvilangam P."/>
            <person name="Bhonagiri V."/>
            <person name="Nash W.E."/>
            <person name="Mardis E.R."/>
            <person name="Wilson R.K."/>
        </authorList>
    </citation>
    <scope>NUCLEOTIDE SEQUENCE [LARGE SCALE GENOMIC DNA]</scope>
    <source>
        <strain evidence="1">DSM 17241</strain>
    </source>
</reference>
<dbReference type="HOGENOM" id="CLU_1891805_0_0_9"/>
<gene>
    <name evidence="1" type="ORF">ANACOL_02282</name>
</gene>
<proteinExistence type="predicted"/>
<keyword evidence="2" id="KW-1185">Reference proteome</keyword>
<dbReference type="AlphaFoldDB" id="B0PBX5"/>
<name>B0PBX5_9FIRM</name>
<evidence type="ECO:0000313" key="2">
    <source>
        <dbReference type="Proteomes" id="UP000003803"/>
    </source>
</evidence>
<comment type="caution">
    <text evidence="1">The sequence shown here is derived from an EMBL/GenBank/DDBJ whole genome shotgun (WGS) entry which is preliminary data.</text>
</comment>
<dbReference type="EMBL" id="ABGD02000018">
    <property type="protein sequence ID" value="EDS11099.1"/>
    <property type="molecule type" value="Genomic_DNA"/>
</dbReference>
<evidence type="ECO:0000313" key="1">
    <source>
        <dbReference type="EMBL" id="EDS11099.1"/>
    </source>
</evidence>
<accession>B0PBX5</accession>
<dbReference type="Proteomes" id="UP000003803">
    <property type="component" value="Unassembled WGS sequence"/>
</dbReference>
<sequence>MDCFNAVHPFVQSHTNILSILSQKYEQIMYAHNISDCCISREKGMLKNFSRLRAGLFEKRPRRKTLVGCAANSGVGSDIYTGCAANSGAGSDIYTGCAANSGAGSDIYTGCAANSGAGSDIYTGCAANSGAAAA</sequence>
<reference evidence="1" key="2">
    <citation type="submission" date="2013-09" db="EMBL/GenBank/DDBJ databases">
        <title>Draft genome sequence of Anaerotruncus colihominis(DSM 17241).</title>
        <authorList>
            <person name="Sudarsanam P."/>
            <person name="Ley R."/>
            <person name="Guruge J."/>
            <person name="Turnbaugh P.J."/>
            <person name="Mahowald M."/>
            <person name="Liep D."/>
            <person name="Gordon J."/>
        </authorList>
    </citation>
    <scope>NUCLEOTIDE SEQUENCE</scope>
    <source>
        <strain evidence="1">DSM 17241</strain>
    </source>
</reference>